<accession>C0VYY9</accession>
<dbReference type="Proteomes" id="UP000010301">
    <property type="component" value="Unassembled WGS sequence"/>
</dbReference>
<dbReference type="GO" id="GO:0022857">
    <property type="term" value="F:transmembrane transporter activity"/>
    <property type="evidence" value="ECO:0007669"/>
    <property type="project" value="InterPro"/>
</dbReference>
<evidence type="ECO:0000313" key="7">
    <source>
        <dbReference type="Proteomes" id="UP000010301"/>
    </source>
</evidence>
<evidence type="ECO:0000256" key="1">
    <source>
        <dbReference type="ARBA" id="ARBA00004141"/>
    </source>
</evidence>
<reference evidence="6 7" key="1">
    <citation type="submission" date="2009-01" db="EMBL/GenBank/DDBJ databases">
        <authorList>
            <person name="Qin X."/>
            <person name="Bachman B."/>
            <person name="Battles P."/>
            <person name="Bell A."/>
            <person name="Bess C."/>
            <person name="Bickham C."/>
            <person name="Chaboub L."/>
            <person name="Chen D."/>
            <person name="Coyle M."/>
            <person name="Deiros D.R."/>
            <person name="Dinh H."/>
            <person name="Forbes L."/>
            <person name="Fowler G."/>
            <person name="Francisco L."/>
            <person name="Fu Q."/>
            <person name="Gubbala S."/>
            <person name="Hale W."/>
            <person name="Han Y."/>
            <person name="Hemphill L."/>
            <person name="Highlander S.K."/>
            <person name="Hirani K."/>
            <person name="Hogues M."/>
            <person name="Jackson L."/>
            <person name="Jakkamsetti A."/>
            <person name="Javaid M."/>
            <person name="Jiang H."/>
            <person name="Korchina V."/>
            <person name="Kovar C."/>
            <person name="Lara F."/>
            <person name="Lee S."/>
            <person name="Mata R."/>
            <person name="Mathew T."/>
            <person name="Moen C."/>
            <person name="Morales K."/>
            <person name="Munidasa M."/>
            <person name="Nazareth L."/>
            <person name="Ngo R."/>
            <person name="Nguyen L."/>
            <person name="Okwuonu G."/>
            <person name="Ongeri F."/>
            <person name="Patil S."/>
            <person name="Petrosino J."/>
            <person name="Pham C."/>
            <person name="Pham P."/>
            <person name="Pu L.-L."/>
            <person name="Puazo M."/>
            <person name="Raj R."/>
            <person name="Reid J."/>
            <person name="Rouhana J."/>
            <person name="Saada N."/>
            <person name="Shang Y."/>
            <person name="Simmons D."/>
            <person name="Thornton R."/>
            <person name="Warren J."/>
            <person name="Weissenberger G."/>
            <person name="Zhang J."/>
            <person name="Zhang L."/>
            <person name="Zhou C."/>
            <person name="Zhu D."/>
            <person name="Muzny D."/>
            <person name="Worley K."/>
            <person name="Gibbs R."/>
        </authorList>
    </citation>
    <scope>NUCLEOTIDE SEQUENCE [LARGE SCALE GENOMIC DNA]</scope>
    <source>
        <strain evidence="6 7">DSM 15436</strain>
    </source>
</reference>
<dbReference type="RefSeq" id="WP_006547376.1">
    <property type="nucleotide sequence ID" value="NZ_DS999545.1"/>
</dbReference>
<feature type="transmembrane region" description="Helical" evidence="5">
    <location>
        <begin position="97"/>
        <end position="116"/>
    </location>
</feature>
<feature type="transmembrane region" description="Helical" evidence="5">
    <location>
        <begin position="254"/>
        <end position="275"/>
    </location>
</feature>
<protein>
    <submittedName>
        <fullName evidence="6">Transporter, major facilitator family protein</fullName>
    </submittedName>
</protein>
<dbReference type="EMBL" id="ACFG01000004">
    <property type="protein sequence ID" value="EEH64642.1"/>
    <property type="molecule type" value="Genomic_DNA"/>
</dbReference>
<gene>
    <name evidence="6" type="ORF">HMPREF0044_0379</name>
</gene>
<proteinExistence type="predicted"/>
<keyword evidence="3 5" id="KW-1133">Transmembrane helix</keyword>
<feature type="transmembrane region" description="Helical" evidence="5">
    <location>
        <begin position="346"/>
        <end position="365"/>
    </location>
</feature>
<dbReference type="Gene3D" id="1.20.1250.20">
    <property type="entry name" value="MFS general substrate transporter like domains"/>
    <property type="match status" value="1"/>
</dbReference>
<sequence length="400" mass="42453">MPSKTVSNASKATLLSFFILGLGISSFLSEIPAIRDNFGYTPAQMGNLLLSAAFGAFFVLPISGSLVAKHGPRVVGFIGITLWATGISGMLLAYHSIAGWLLICSYITANVGAFLINASINVEGGFVEVAAKTPRMAWYHAAFSIGTVTGALIGVGSTKYGVHTITHLTAIMVFNVVAMFVALKFYLPPSVIKKLQDHAAAQADPNSPKPSVWDTWKEKRTLLIGVMVFGTGLMEGSASDWMSLAVVDGFEKPAWYGTMTLAIYLTALTTTRLFSPRMQGKYSPDRLLRRLIAVGLAGVALVAFTGHYPIALIGAVLWGIGVALGYPLSASVLATDPLRSASRLSVMSTISFGSSIAGPAVIGYLAEYVGYKLALGVIIIPGLISLLLTTQLREDTQTRH</sequence>
<evidence type="ECO:0000256" key="5">
    <source>
        <dbReference type="SAM" id="Phobius"/>
    </source>
</evidence>
<comment type="subcellular location">
    <subcellularLocation>
        <location evidence="1">Membrane</location>
        <topology evidence="1">Multi-pass membrane protein</topology>
    </subcellularLocation>
</comment>
<feature type="transmembrane region" description="Helical" evidence="5">
    <location>
        <begin position="137"/>
        <end position="156"/>
    </location>
</feature>
<keyword evidence="4 5" id="KW-0472">Membrane</keyword>
<evidence type="ECO:0000256" key="2">
    <source>
        <dbReference type="ARBA" id="ARBA00022692"/>
    </source>
</evidence>
<feature type="transmembrane region" description="Helical" evidence="5">
    <location>
        <begin position="12"/>
        <end position="28"/>
    </location>
</feature>
<evidence type="ECO:0000313" key="6">
    <source>
        <dbReference type="EMBL" id="EEH64642.1"/>
    </source>
</evidence>
<feature type="transmembrane region" description="Helical" evidence="5">
    <location>
        <begin position="48"/>
        <end position="67"/>
    </location>
</feature>
<dbReference type="STRING" id="525245.HMPREF0044_0379"/>
<keyword evidence="2 5" id="KW-0812">Transmembrane</keyword>
<dbReference type="InterPro" id="IPR036259">
    <property type="entry name" value="MFS_trans_sf"/>
</dbReference>
<evidence type="ECO:0000256" key="3">
    <source>
        <dbReference type="ARBA" id="ARBA00022989"/>
    </source>
</evidence>
<dbReference type="eggNOG" id="COG0738">
    <property type="taxonomic scope" value="Bacteria"/>
</dbReference>
<feature type="transmembrane region" description="Helical" evidence="5">
    <location>
        <begin position="287"/>
        <end position="304"/>
    </location>
</feature>
<feature type="transmembrane region" description="Helical" evidence="5">
    <location>
        <begin position="74"/>
        <end position="91"/>
    </location>
</feature>
<dbReference type="HOGENOM" id="CLU_035309_0_0_11"/>
<comment type="caution">
    <text evidence="6">The sequence shown here is derived from an EMBL/GenBank/DDBJ whole genome shotgun (WGS) entry which is preliminary data.</text>
</comment>
<dbReference type="OrthoDB" id="9809599at2"/>
<feature type="transmembrane region" description="Helical" evidence="5">
    <location>
        <begin position="371"/>
        <end position="390"/>
    </location>
</feature>
<feature type="transmembrane region" description="Helical" evidence="5">
    <location>
        <begin position="310"/>
        <end position="334"/>
    </location>
</feature>
<evidence type="ECO:0000256" key="4">
    <source>
        <dbReference type="ARBA" id="ARBA00023136"/>
    </source>
</evidence>
<dbReference type="PANTHER" id="PTHR23514:SF13">
    <property type="entry name" value="INNER MEMBRANE PROTEIN YBJJ"/>
    <property type="match status" value="1"/>
</dbReference>
<organism evidence="6 7">
    <name type="scientific">Gleimia coleocanis DSM 15436</name>
    <dbReference type="NCBI Taxonomy" id="525245"/>
    <lineage>
        <taxon>Bacteria</taxon>
        <taxon>Bacillati</taxon>
        <taxon>Actinomycetota</taxon>
        <taxon>Actinomycetes</taxon>
        <taxon>Actinomycetales</taxon>
        <taxon>Actinomycetaceae</taxon>
        <taxon>Gleimia</taxon>
    </lineage>
</organism>
<feature type="transmembrane region" description="Helical" evidence="5">
    <location>
        <begin position="168"/>
        <end position="187"/>
    </location>
</feature>
<dbReference type="InterPro" id="IPR051788">
    <property type="entry name" value="MFS_Transporter"/>
</dbReference>
<dbReference type="AlphaFoldDB" id="C0VYY9"/>
<feature type="transmembrane region" description="Helical" evidence="5">
    <location>
        <begin position="222"/>
        <end position="242"/>
    </location>
</feature>
<dbReference type="PANTHER" id="PTHR23514">
    <property type="entry name" value="BYPASS OF STOP CODON PROTEIN 6"/>
    <property type="match status" value="1"/>
</dbReference>
<dbReference type="SUPFAM" id="SSF103473">
    <property type="entry name" value="MFS general substrate transporter"/>
    <property type="match status" value="1"/>
</dbReference>
<dbReference type="Pfam" id="PF07690">
    <property type="entry name" value="MFS_1"/>
    <property type="match status" value="1"/>
</dbReference>
<dbReference type="InterPro" id="IPR011701">
    <property type="entry name" value="MFS"/>
</dbReference>
<keyword evidence="7" id="KW-1185">Reference proteome</keyword>
<name>C0VYY9_9ACTO</name>
<dbReference type="GO" id="GO:0016020">
    <property type="term" value="C:membrane"/>
    <property type="evidence" value="ECO:0007669"/>
    <property type="project" value="UniProtKB-SubCell"/>
</dbReference>